<name>A0ABQ5J5I1_9ASTR</name>
<evidence type="ECO:0000313" key="2">
    <source>
        <dbReference type="EMBL" id="GJU07792.1"/>
    </source>
</evidence>
<keyword evidence="3" id="KW-1185">Reference proteome</keyword>
<accession>A0ABQ5J5I1</accession>
<dbReference type="EMBL" id="BQNB010021573">
    <property type="protein sequence ID" value="GJU07792.1"/>
    <property type="molecule type" value="Genomic_DNA"/>
</dbReference>
<proteinExistence type="predicted"/>
<comment type="caution">
    <text evidence="2">The sequence shown here is derived from an EMBL/GenBank/DDBJ whole genome shotgun (WGS) entry which is preliminary data.</text>
</comment>
<feature type="region of interest" description="Disordered" evidence="1">
    <location>
        <begin position="1"/>
        <end position="71"/>
    </location>
</feature>
<dbReference type="Proteomes" id="UP001151760">
    <property type="component" value="Unassembled WGS sequence"/>
</dbReference>
<feature type="compositionally biased region" description="Low complexity" evidence="1">
    <location>
        <begin position="11"/>
        <end position="34"/>
    </location>
</feature>
<evidence type="ECO:0000313" key="3">
    <source>
        <dbReference type="Proteomes" id="UP001151760"/>
    </source>
</evidence>
<organism evidence="2 3">
    <name type="scientific">Tanacetum coccineum</name>
    <dbReference type="NCBI Taxonomy" id="301880"/>
    <lineage>
        <taxon>Eukaryota</taxon>
        <taxon>Viridiplantae</taxon>
        <taxon>Streptophyta</taxon>
        <taxon>Embryophyta</taxon>
        <taxon>Tracheophyta</taxon>
        <taxon>Spermatophyta</taxon>
        <taxon>Magnoliopsida</taxon>
        <taxon>eudicotyledons</taxon>
        <taxon>Gunneridae</taxon>
        <taxon>Pentapetalae</taxon>
        <taxon>asterids</taxon>
        <taxon>campanulids</taxon>
        <taxon>Asterales</taxon>
        <taxon>Asteraceae</taxon>
        <taxon>Asteroideae</taxon>
        <taxon>Anthemideae</taxon>
        <taxon>Anthemidinae</taxon>
        <taxon>Tanacetum</taxon>
    </lineage>
</organism>
<evidence type="ECO:0000256" key="1">
    <source>
        <dbReference type="SAM" id="MobiDB-lite"/>
    </source>
</evidence>
<sequence>MTKEKEIIAINLDTSSDNSNSNSDNNTLDSASTSQISTSEEIDYDSPEYKGPPKSLLKCSDDRKGPSKASVPKFEGPLVQGLLDWYGYNTIEEYLSWNYFPSTDKDITDKDITDEDCIHESNYAMSKGQKGKEMCHMEADHVLVKDQNILGLKLLSIAACIYILQLQLTFAGCICIMHLHHAFASCICKQALASKHLNLAFEGCICRLYLHHAFAASICKQALASKHMNLAFASCILRLLTLQQALAATKLTHLLAIATTNVLLICFQLHLAIAAYICRLLTLQQALATTKLTHLLAIETTNVLSICLHLQHLLCFVASYCNKHLHLAFALQLAFSANSSPDECIPHRGSQIVTYILEGALRYKDSNGIIVAEPESIVTKCTNVFEQ</sequence>
<reference evidence="2" key="2">
    <citation type="submission" date="2022-01" db="EMBL/GenBank/DDBJ databases">
        <authorList>
            <person name="Yamashiro T."/>
            <person name="Shiraishi A."/>
            <person name="Satake H."/>
            <person name="Nakayama K."/>
        </authorList>
    </citation>
    <scope>NUCLEOTIDE SEQUENCE</scope>
</reference>
<reference evidence="2" key="1">
    <citation type="journal article" date="2022" name="Int. J. Mol. Sci.">
        <title>Draft Genome of Tanacetum Coccineum: Genomic Comparison of Closely Related Tanacetum-Family Plants.</title>
        <authorList>
            <person name="Yamashiro T."/>
            <person name="Shiraishi A."/>
            <person name="Nakayama K."/>
            <person name="Satake H."/>
        </authorList>
    </citation>
    <scope>NUCLEOTIDE SEQUENCE</scope>
</reference>
<protein>
    <submittedName>
        <fullName evidence="2">Uncharacterized protein</fullName>
    </submittedName>
</protein>
<gene>
    <name evidence="2" type="ORF">Tco_1124222</name>
</gene>